<dbReference type="PANTHER" id="PTHR36698:SF2">
    <property type="entry name" value="MCE_MLAD DOMAIN-CONTAINING PROTEIN"/>
    <property type="match status" value="1"/>
</dbReference>
<feature type="transmembrane region" description="Helical" evidence="2">
    <location>
        <begin position="7"/>
        <end position="29"/>
    </location>
</feature>
<keyword evidence="2" id="KW-0472">Membrane</keyword>
<feature type="coiled-coil region" evidence="1">
    <location>
        <begin position="269"/>
        <end position="296"/>
    </location>
</feature>
<organism evidence="4 5">
    <name type="scientific">Alloyangia pacifica</name>
    <dbReference type="NCBI Taxonomy" id="311180"/>
    <lineage>
        <taxon>Bacteria</taxon>
        <taxon>Pseudomonadati</taxon>
        <taxon>Pseudomonadota</taxon>
        <taxon>Alphaproteobacteria</taxon>
        <taxon>Rhodobacterales</taxon>
        <taxon>Roseobacteraceae</taxon>
        <taxon>Alloyangia</taxon>
    </lineage>
</organism>
<evidence type="ECO:0000259" key="3">
    <source>
        <dbReference type="Pfam" id="PF02470"/>
    </source>
</evidence>
<keyword evidence="2" id="KW-0812">Transmembrane</keyword>
<name>A0A2U8HIA6_9RHOB</name>
<dbReference type="InterPro" id="IPR003399">
    <property type="entry name" value="Mce/MlaD"/>
</dbReference>
<reference evidence="4 5" key="1">
    <citation type="submission" date="2017-06" db="EMBL/GenBank/DDBJ databases">
        <title>Yangia sp. YSBP01 complete genome sequence.</title>
        <authorList>
            <person name="Woo J.-H."/>
            <person name="Kim H.-S."/>
        </authorList>
    </citation>
    <scope>NUCLEOTIDE SEQUENCE [LARGE SCALE GENOMIC DNA]</scope>
    <source>
        <strain evidence="4 5">YSBP01</strain>
    </source>
</reference>
<dbReference type="KEGG" id="ypac:CEW88_17170"/>
<dbReference type="Pfam" id="PF02470">
    <property type="entry name" value="MlaD"/>
    <property type="match status" value="1"/>
</dbReference>
<dbReference type="EMBL" id="CP022190">
    <property type="protein sequence ID" value="AWI85461.1"/>
    <property type="molecule type" value="Genomic_DNA"/>
</dbReference>
<evidence type="ECO:0000256" key="2">
    <source>
        <dbReference type="SAM" id="Phobius"/>
    </source>
</evidence>
<dbReference type="RefSeq" id="WP_108969202.1">
    <property type="nucleotide sequence ID" value="NZ_CP022190.1"/>
</dbReference>
<dbReference type="AlphaFoldDB" id="A0A2U8HIA6"/>
<keyword evidence="1" id="KW-0175">Coiled coil</keyword>
<accession>A0A2U8HIA6</accession>
<evidence type="ECO:0000256" key="1">
    <source>
        <dbReference type="SAM" id="Coils"/>
    </source>
</evidence>
<dbReference type="Proteomes" id="UP000244915">
    <property type="component" value="Chromosome 2"/>
</dbReference>
<protein>
    <submittedName>
        <fullName evidence="4">ABC transporter substrate-binding protein</fullName>
    </submittedName>
</protein>
<proteinExistence type="predicted"/>
<feature type="domain" description="Mce/MlaD" evidence="3">
    <location>
        <begin position="40"/>
        <end position="115"/>
    </location>
</feature>
<sequence length="572" mass="59386">METRANYVLVGAFAIAGFVGLLGFLLWFANVELDKQFDYYDIDFPSVSGMSIASEVRFAGLPVGQVVGLGLSPEQNGTVRVRVEVTAGTPVRSNSTATIEAQGVTGVSYVSIAPGSPGARLLSDQTGEQVPRIDAGQSALQSLTESAPEIFDETLELVRSLRTLLGSENQQRVVTILTNVEQASAELSQTLQDVSGVTGAVSTFTDQMDRFNASVEGMTGDVAGVLADAQETLRAITTLSEEARALVAQGTGTAAAAESYITDRLGPATEQLQGTVSEIEARFARLSERAETLAETFTETGSAASARLAEAQGTLAGLDGLIADLSQTSRSVDGAAQRLDGLLAGDGAALIAELRTATAEATSVIQGFGDSTGADLSAIFEDIRTATRSAVQTIETVGADLSSASGQLDGLAGEASETLEAARSTFAAANVTLSSINGTLETGDRALSAAERAFDGADRAISQELGPIAAQLRGTLAELEAAISQVSGDIPGITSELRAASRSAAAAFSGLEGAVGETRPALRDFSATALPQFSRLAAEARALIDNLDALTTQLRRNPTRFFLDDRAPEYRR</sequence>
<evidence type="ECO:0000313" key="5">
    <source>
        <dbReference type="Proteomes" id="UP000244915"/>
    </source>
</evidence>
<evidence type="ECO:0000313" key="4">
    <source>
        <dbReference type="EMBL" id="AWI85461.1"/>
    </source>
</evidence>
<dbReference type="OrthoDB" id="9808689at2"/>
<keyword evidence="2" id="KW-1133">Transmembrane helix</keyword>
<gene>
    <name evidence="4" type="ORF">CEW88_17170</name>
</gene>
<dbReference type="PANTHER" id="PTHR36698">
    <property type="entry name" value="BLL5892 PROTEIN"/>
    <property type="match status" value="1"/>
</dbReference>
<dbReference type="Gene3D" id="1.20.120.20">
    <property type="entry name" value="Apolipoprotein"/>
    <property type="match status" value="1"/>
</dbReference>